<evidence type="ECO:0000313" key="9">
    <source>
        <dbReference type="Proteomes" id="UP000738325"/>
    </source>
</evidence>
<dbReference type="OrthoDB" id="2243669at2759"/>
<evidence type="ECO:0000256" key="6">
    <source>
        <dbReference type="SAM" id="Phobius"/>
    </source>
</evidence>
<dbReference type="InterPro" id="IPR003807">
    <property type="entry name" value="DUF202"/>
</dbReference>
<feature type="region of interest" description="Disordered" evidence="5">
    <location>
        <begin position="1"/>
        <end position="27"/>
    </location>
</feature>
<keyword evidence="9" id="KW-1185">Reference proteome</keyword>
<dbReference type="InterPro" id="IPR051572">
    <property type="entry name" value="VTC_Complex_Subunit"/>
</dbReference>
<protein>
    <recommendedName>
        <fullName evidence="7">DUF202 domain-containing protein</fullName>
    </recommendedName>
</protein>
<gene>
    <name evidence="8" type="ORF">BGZ99_004160</name>
</gene>
<evidence type="ECO:0000256" key="5">
    <source>
        <dbReference type="SAM" id="MobiDB-lite"/>
    </source>
</evidence>
<dbReference type="PANTHER" id="PTHR46140:SF1">
    <property type="entry name" value="VACUOLAR TRANSPORTER CHAPERONE COMPLEX SUBUNIT 4-RELATED"/>
    <property type="match status" value="1"/>
</dbReference>
<name>A0A9P6RIP2_9FUNG</name>
<keyword evidence="3 6" id="KW-1133">Transmembrane helix</keyword>
<reference evidence="8" key="1">
    <citation type="journal article" date="2020" name="Fungal Divers.">
        <title>Resolving the Mortierellaceae phylogeny through synthesis of multi-gene phylogenetics and phylogenomics.</title>
        <authorList>
            <person name="Vandepol N."/>
            <person name="Liber J."/>
            <person name="Desiro A."/>
            <person name="Na H."/>
            <person name="Kennedy M."/>
            <person name="Barry K."/>
            <person name="Grigoriev I.V."/>
            <person name="Miller A.N."/>
            <person name="O'Donnell K."/>
            <person name="Stajich J.E."/>
            <person name="Bonito G."/>
        </authorList>
    </citation>
    <scope>NUCLEOTIDE SEQUENCE</scope>
    <source>
        <strain evidence="8">REB-010B</strain>
    </source>
</reference>
<dbReference type="Pfam" id="PF02656">
    <property type="entry name" value="DUF202"/>
    <property type="match status" value="1"/>
</dbReference>
<feature type="compositionally biased region" description="Basic and acidic residues" evidence="5">
    <location>
        <begin position="1"/>
        <end position="18"/>
    </location>
</feature>
<keyword evidence="4 6" id="KW-0472">Membrane</keyword>
<feature type="transmembrane region" description="Helical" evidence="6">
    <location>
        <begin position="227"/>
        <end position="246"/>
    </location>
</feature>
<evidence type="ECO:0000313" key="8">
    <source>
        <dbReference type="EMBL" id="KAG0321012.1"/>
    </source>
</evidence>
<feature type="transmembrane region" description="Helical" evidence="6">
    <location>
        <begin position="291"/>
        <end position="310"/>
    </location>
</feature>
<evidence type="ECO:0000256" key="3">
    <source>
        <dbReference type="ARBA" id="ARBA00022989"/>
    </source>
</evidence>
<feature type="transmembrane region" description="Helical" evidence="6">
    <location>
        <begin position="252"/>
        <end position="271"/>
    </location>
</feature>
<evidence type="ECO:0000259" key="7">
    <source>
        <dbReference type="Pfam" id="PF02656"/>
    </source>
</evidence>
<dbReference type="AlphaFoldDB" id="A0A9P6RIP2"/>
<dbReference type="GO" id="GO:0012505">
    <property type="term" value="C:endomembrane system"/>
    <property type="evidence" value="ECO:0007669"/>
    <property type="project" value="UniProtKB-SubCell"/>
</dbReference>
<evidence type="ECO:0000256" key="2">
    <source>
        <dbReference type="ARBA" id="ARBA00022692"/>
    </source>
</evidence>
<organism evidence="8 9">
    <name type="scientific">Dissophora globulifera</name>
    <dbReference type="NCBI Taxonomy" id="979702"/>
    <lineage>
        <taxon>Eukaryota</taxon>
        <taxon>Fungi</taxon>
        <taxon>Fungi incertae sedis</taxon>
        <taxon>Mucoromycota</taxon>
        <taxon>Mortierellomycotina</taxon>
        <taxon>Mortierellomycetes</taxon>
        <taxon>Mortierellales</taxon>
        <taxon>Mortierellaceae</taxon>
        <taxon>Dissophora</taxon>
    </lineage>
</organism>
<proteinExistence type="predicted"/>
<dbReference type="Proteomes" id="UP000738325">
    <property type="component" value="Unassembled WGS sequence"/>
</dbReference>
<dbReference type="PANTHER" id="PTHR46140">
    <property type="entry name" value="VACUOLAR TRANSPORTER CHAPERONE 1-RELATED"/>
    <property type="match status" value="1"/>
</dbReference>
<keyword evidence="2 6" id="KW-0812">Transmembrane</keyword>
<evidence type="ECO:0000256" key="1">
    <source>
        <dbReference type="ARBA" id="ARBA00004127"/>
    </source>
</evidence>
<sequence>MSHTENFHTREAETDKTTTPHPSSHHIRRVQQLRHMNMGAMGGVVMQSSSPSLASAMTLSPALSARSVSTLVSQSSTMTDMTAVSGSSHASDYMTSTSPYRYNISSPFEAQSPGASTLYNPTSERHPQRPRGVYTFFQSFLGPVSTDTLSNNSSRSMYETPQRHSTLKESSFRKRRRYYGKNSSTRSTPLSSSLYYISGLSDRQTRKRARGIDGKAFFSNERTYMHWIKFGLLLGSMALTLLSFGQSVGLNVGLFLVLITMSTLIYATAVFHTRHRWMIQLRQDVRYYDRLGPSLLFVALFLAYATNVILTMNKITDDYDDDEGFNFYNSRHLDA</sequence>
<accession>A0A9P6RIP2</accession>
<comment type="subcellular location">
    <subcellularLocation>
        <location evidence="1">Endomembrane system</location>
        <topology evidence="1">Multi-pass membrane protein</topology>
    </subcellularLocation>
</comment>
<evidence type="ECO:0000256" key="4">
    <source>
        <dbReference type="ARBA" id="ARBA00023136"/>
    </source>
</evidence>
<comment type="caution">
    <text evidence="8">The sequence shown here is derived from an EMBL/GenBank/DDBJ whole genome shotgun (WGS) entry which is preliminary data.</text>
</comment>
<feature type="domain" description="DUF202" evidence="7">
    <location>
        <begin position="217"/>
        <end position="276"/>
    </location>
</feature>
<dbReference type="EMBL" id="JAAAIP010000259">
    <property type="protein sequence ID" value="KAG0321012.1"/>
    <property type="molecule type" value="Genomic_DNA"/>
</dbReference>